<sequence>MGHCNCTYLLLYIYGRIISIKIYLFLSNFLPPPSHPLCTSSIHTSHYNLPFYRCHTCLISLPLSHPPIHLSAHTHPHPATLIHTCRFLDMSVVTKKYNRLRLEEGMIRD</sequence>
<keyword evidence="2" id="KW-1185">Reference proteome</keyword>
<proteinExistence type="predicted"/>
<dbReference type="EMBL" id="ML179098">
    <property type="protein sequence ID" value="THV00812.1"/>
    <property type="molecule type" value="Genomic_DNA"/>
</dbReference>
<evidence type="ECO:0000313" key="1">
    <source>
        <dbReference type="EMBL" id="THV00812.1"/>
    </source>
</evidence>
<dbReference type="Proteomes" id="UP000297245">
    <property type="component" value="Unassembled WGS sequence"/>
</dbReference>
<dbReference type="AlphaFoldDB" id="A0A4S8MEL2"/>
<gene>
    <name evidence="1" type="ORF">K435DRAFT_429866</name>
</gene>
<evidence type="ECO:0000313" key="2">
    <source>
        <dbReference type="Proteomes" id="UP000297245"/>
    </source>
</evidence>
<reference evidence="1 2" key="1">
    <citation type="journal article" date="2019" name="Nat. Ecol. Evol.">
        <title>Megaphylogeny resolves global patterns of mushroom evolution.</title>
        <authorList>
            <person name="Varga T."/>
            <person name="Krizsan K."/>
            <person name="Foldi C."/>
            <person name="Dima B."/>
            <person name="Sanchez-Garcia M."/>
            <person name="Sanchez-Ramirez S."/>
            <person name="Szollosi G.J."/>
            <person name="Szarkandi J.G."/>
            <person name="Papp V."/>
            <person name="Albert L."/>
            <person name="Andreopoulos W."/>
            <person name="Angelini C."/>
            <person name="Antonin V."/>
            <person name="Barry K.W."/>
            <person name="Bougher N.L."/>
            <person name="Buchanan P."/>
            <person name="Buyck B."/>
            <person name="Bense V."/>
            <person name="Catcheside P."/>
            <person name="Chovatia M."/>
            <person name="Cooper J."/>
            <person name="Damon W."/>
            <person name="Desjardin D."/>
            <person name="Finy P."/>
            <person name="Geml J."/>
            <person name="Haridas S."/>
            <person name="Hughes K."/>
            <person name="Justo A."/>
            <person name="Karasinski D."/>
            <person name="Kautmanova I."/>
            <person name="Kiss B."/>
            <person name="Kocsube S."/>
            <person name="Kotiranta H."/>
            <person name="LaButti K.M."/>
            <person name="Lechner B.E."/>
            <person name="Liimatainen K."/>
            <person name="Lipzen A."/>
            <person name="Lukacs Z."/>
            <person name="Mihaltcheva S."/>
            <person name="Morgado L.N."/>
            <person name="Niskanen T."/>
            <person name="Noordeloos M.E."/>
            <person name="Ohm R.A."/>
            <person name="Ortiz-Santana B."/>
            <person name="Ovrebo C."/>
            <person name="Racz N."/>
            <person name="Riley R."/>
            <person name="Savchenko A."/>
            <person name="Shiryaev A."/>
            <person name="Soop K."/>
            <person name="Spirin V."/>
            <person name="Szebenyi C."/>
            <person name="Tomsovsky M."/>
            <person name="Tulloss R.E."/>
            <person name="Uehling J."/>
            <person name="Grigoriev I.V."/>
            <person name="Vagvolgyi C."/>
            <person name="Papp T."/>
            <person name="Martin F.M."/>
            <person name="Miettinen O."/>
            <person name="Hibbett D.S."/>
            <person name="Nagy L.G."/>
        </authorList>
    </citation>
    <scope>NUCLEOTIDE SEQUENCE [LARGE SCALE GENOMIC DNA]</scope>
    <source>
        <strain evidence="1 2">CBS 962.96</strain>
    </source>
</reference>
<accession>A0A4S8MEL2</accession>
<name>A0A4S8MEL2_DENBC</name>
<protein>
    <submittedName>
        <fullName evidence="1">Uncharacterized protein</fullName>
    </submittedName>
</protein>
<organism evidence="1 2">
    <name type="scientific">Dendrothele bispora (strain CBS 962.96)</name>
    <dbReference type="NCBI Taxonomy" id="1314807"/>
    <lineage>
        <taxon>Eukaryota</taxon>
        <taxon>Fungi</taxon>
        <taxon>Dikarya</taxon>
        <taxon>Basidiomycota</taxon>
        <taxon>Agaricomycotina</taxon>
        <taxon>Agaricomycetes</taxon>
        <taxon>Agaricomycetidae</taxon>
        <taxon>Agaricales</taxon>
        <taxon>Agaricales incertae sedis</taxon>
        <taxon>Dendrothele</taxon>
    </lineage>
</organism>